<evidence type="ECO:0000256" key="1">
    <source>
        <dbReference type="ARBA" id="ARBA00009981"/>
    </source>
</evidence>
<evidence type="ECO:0000313" key="2">
    <source>
        <dbReference type="EMBL" id="MFC5864546.1"/>
    </source>
</evidence>
<name>A0ABW1EJS5_9BACT</name>
<gene>
    <name evidence="2" type="ORF">ACFPT7_19720</name>
</gene>
<evidence type="ECO:0000313" key="3">
    <source>
        <dbReference type="Proteomes" id="UP001596091"/>
    </source>
</evidence>
<sequence length="101" mass="11193">MEATMHEAKTNLSKLVKRALAGEEVILTHGRAQTPVARIIPIDPPQASTLKERPIGLFAAEMGMFSDYDWSEPMSEEELALWEAPIVSTWSDNNGTPKDPE</sequence>
<accession>A0ABW1EJS5</accession>
<proteinExistence type="inferred from homology"/>
<reference evidence="3" key="1">
    <citation type="journal article" date="2019" name="Int. J. Syst. Evol. Microbiol.">
        <title>The Global Catalogue of Microorganisms (GCM) 10K type strain sequencing project: providing services to taxonomists for standard genome sequencing and annotation.</title>
        <authorList>
            <consortium name="The Broad Institute Genomics Platform"/>
            <consortium name="The Broad Institute Genome Sequencing Center for Infectious Disease"/>
            <person name="Wu L."/>
            <person name="Ma J."/>
        </authorList>
    </citation>
    <scope>NUCLEOTIDE SEQUENCE [LARGE SCALE GENOMIC DNA]</scope>
    <source>
        <strain evidence="3">JCM 4087</strain>
    </source>
</reference>
<protein>
    <submittedName>
        <fullName evidence="2">Type II toxin-antitoxin system Phd/YefM family antitoxin</fullName>
    </submittedName>
</protein>
<dbReference type="SUPFAM" id="SSF143120">
    <property type="entry name" value="YefM-like"/>
    <property type="match status" value="1"/>
</dbReference>
<comment type="caution">
    <text evidence="2">The sequence shown here is derived from an EMBL/GenBank/DDBJ whole genome shotgun (WGS) entry which is preliminary data.</text>
</comment>
<dbReference type="EMBL" id="JBHSPH010000010">
    <property type="protein sequence ID" value="MFC5864546.1"/>
    <property type="molecule type" value="Genomic_DNA"/>
</dbReference>
<comment type="similarity">
    <text evidence="1">Belongs to the phD/YefM antitoxin family.</text>
</comment>
<dbReference type="Proteomes" id="UP001596091">
    <property type="component" value="Unassembled WGS sequence"/>
</dbReference>
<keyword evidence="3" id="KW-1185">Reference proteome</keyword>
<dbReference type="RefSeq" id="WP_263333008.1">
    <property type="nucleotide sequence ID" value="NZ_JAGSYH010000001.1"/>
</dbReference>
<dbReference type="InterPro" id="IPR036165">
    <property type="entry name" value="YefM-like_sf"/>
</dbReference>
<organism evidence="2 3">
    <name type="scientific">Acidicapsa dinghuensis</name>
    <dbReference type="NCBI Taxonomy" id="2218256"/>
    <lineage>
        <taxon>Bacteria</taxon>
        <taxon>Pseudomonadati</taxon>
        <taxon>Acidobacteriota</taxon>
        <taxon>Terriglobia</taxon>
        <taxon>Terriglobales</taxon>
        <taxon>Acidobacteriaceae</taxon>
        <taxon>Acidicapsa</taxon>
    </lineage>
</organism>
<dbReference type="NCBIfam" id="TIGR01552">
    <property type="entry name" value="phd_fam"/>
    <property type="match status" value="1"/>
</dbReference>